<name>A0ABW3FSN5_9PSEU</name>
<dbReference type="GO" id="GO:0004386">
    <property type="term" value="F:helicase activity"/>
    <property type="evidence" value="ECO:0007669"/>
    <property type="project" value="UniProtKB-KW"/>
</dbReference>
<dbReference type="Proteomes" id="UP001597018">
    <property type="component" value="Unassembled WGS sequence"/>
</dbReference>
<comment type="caution">
    <text evidence="3">The sequence shown here is derived from an EMBL/GenBank/DDBJ whole genome shotgun (WGS) entry which is preliminary data.</text>
</comment>
<keyword evidence="3" id="KW-0547">Nucleotide-binding</keyword>
<dbReference type="InterPro" id="IPR026881">
    <property type="entry name" value="WYL_dom"/>
</dbReference>
<feature type="domain" description="WYL" evidence="1">
    <location>
        <begin position="723"/>
        <end position="783"/>
    </location>
</feature>
<protein>
    <submittedName>
        <fullName evidence="3">Helicase-associated domain-containing protein</fullName>
    </submittedName>
</protein>
<dbReference type="InterPro" id="IPR032830">
    <property type="entry name" value="XPB/Ssl2_N"/>
</dbReference>
<feature type="domain" description="Helicase XPB/Ssl2 N-terminal" evidence="2">
    <location>
        <begin position="496"/>
        <end position="613"/>
    </location>
</feature>
<keyword evidence="3" id="KW-0378">Hydrolase</keyword>
<gene>
    <name evidence="3" type="ORF">ACFQ16_15470</name>
</gene>
<organism evidence="3 4">
    <name type="scientific">Saccharopolyspora rosea</name>
    <dbReference type="NCBI Taxonomy" id="524884"/>
    <lineage>
        <taxon>Bacteria</taxon>
        <taxon>Bacillati</taxon>
        <taxon>Actinomycetota</taxon>
        <taxon>Actinomycetes</taxon>
        <taxon>Pseudonocardiales</taxon>
        <taxon>Pseudonocardiaceae</taxon>
        <taxon>Saccharopolyspora</taxon>
    </lineage>
</organism>
<dbReference type="PROSITE" id="PS52050">
    <property type="entry name" value="WYL"/>
    <property type="match status" value="1"/>
</dbReference>
<evidence type="ECO:0000259" key="1">
    <source>
        <dbReference type="Pfam" id="PF13280"/>
    </source>
</evidence>
<dbReference type="RefSeq" id="WP_345600126.1">
    <property type="nucleotide sequence ID" value="NZ_BAABLT010000004.1"/>
</dbReference>
<sequence length="789" mass="85463">MAFDIGPRLRQLSPDELAALLRERPDALKPRPRSLTELAERLGSNASVSVALHQLDAGCHGLLGLLCALGDGCGREEIEGLLGSTAAGEEFDRCLRVLQERLIVWPAPQGRLRLVGPLRDTRSPLGLPARELLESRTATDLRTIADNLGLARTRRKAETVQVLREFFGDRTRIITALSDAPVEVRELAEHVAWYGPDGIEPDPVSSAGLVERTPGLRWLLERGFLLASGRSAYSAQLDMPVEVVLALRGPDSLLQPRPAPPTTTWTDPTEADRSATLAATAFVDNVARLVDHCAANPLAQVKTGGVGARVLKQVAKTMGANESDVRLWLETAASADLLSLDDSGRIVPSDEAAAWQQSIPAERYVVLLRAWWNLPDAPTLARLAEKPDPALSGPAEGVDRELRRDLLTELVGWEPGTSVAEPAGFGDVLSWRRPTVHGGPDGLAEPLLLTWAECETVGAIARGTASVFGRCLFDDDAEALAAAAKRLLPDAQETALLQADLTAVVTGTPGARLSDTLNLLADLEHRDTASTWRFSRASVRRALEAGHSKADLLDKLSGIAGSGVPQPLEYLINDVARRFGELQVRSVQSCVLGDESLLQEIFRNRALRGLSPRLLAPTVLASSKSASETLAALREAGYSPVRQKADGTVTLEPVRGGAGERRPLRRRTVPFWSRPEPPHGTDLRELAGSLLAEPDTPEAPRTQTALEAALAEEANRLSGVEIRLLVQALETRSPVRIAYVDQNGTHSNRVITPLAFEVHWLDAWCHLREDDRQFRVSRILAVAPADTVW</sequence>
<accession>A0ABW3FSN5</accession>
<reference evidence="4" key="1">
    <citation type="journal article" date="2019" name="Int. J. Syst. Evol. Microbiol.">
        <title>The Global Catalogue of Microorganisms (GCM) 10K type strain sequencing project: providing services to taxonomists for standard genome sequencing and annotation.</title>
        <authorList>
            <consortium name="The Broad Institute Genomics Platform"/>
            <consortium name="The Broad Institute Genome Sequencing Center for Infectious Disease"/>
            <person name="Wu L."/>
            <person name="Ma J."/>
        </authorList>
    </citation>
    <scope>NUCLEOTIDE SEQUENCE [LARGE SCALE GENOMIC DNA]</scope>
    <source>
        <strain evidence="4">CCUG 56401</strain>
    </source>
</reference>
<dbReference type="EMBL" id="JBHTIW010000011">
    <property type="protein sequence ID" value="MFD0921145.1"/>
    <property type="molecule type" value="Genomic_DNA"/>
</dbReference>
<dbReference type="Pfam" id="PF13280">
    <property type="entry name" value="WYL"/>
    <property type="match status" value="1"/>
</dbReference>
<evidence type="ECO:0000259" key="2">
    <source>
        <dbReference type="Pfam" id="PF13625"/>
    </source>
</evidence>
<keyword evidence="3" id="KW-0067">ATP-binding</keyword>
<evidence type="ECO:0000313" key="3">
    <source>
        <dbReference type="EMBL" id="MFD0921145.1"/>
    </source>
</evidence>
<evidence type="ECO:0000313" key="4">
    <source>
        <dbReference type="Proteomes" id="UP001597018"/>
    </source>
</evidence>
<proteinExistence type="predicted"/>
<dbReference type="Pfam" id="PF13625">
    <property type="entry name" value="Helicase_C_3"/>
    <property type="match status" value="1"/>
</dbReference>
<keyword evidence="3" id="KW-0347">Helicase</keyword>
<keyword evidence="4" id="KW-1185">Reference proteome</keyword>